<name>A0A3D4VBJ3_9BACT</name>
<feature type="chain" id="PRO_5017665181" description="Outer membrane protein beta-barrel domain-containing protein" evidence="1">
    <location>
        <begin position="29"/>
        <end position="174"/>
    </location>
</feature>
<evidence type="ECO:0000256" key="1">
    <source>
        <dbReference type="SAM" id="SignalP"/>
    </source>
</evidence>
<dbReference type="Proteomes" id="UP000264071">
    <property type="component" value="Unassembled WGS sequence"/>
</dbReference>
<keyword evidence="1" id="KW-0732">Signal</keyword>
<gene>
    <name evidence="2" type="ORF">DGD08_12360</name>
</gene>
<accession>A0A3D4VBJ3</accession>
<dbReference type="EMBL" id="DPIY01000010">
    <property type="protein sequence ID" value="HCT57988.1"/>
    <property type="molecule type" value="Genomic_DNA"/>
</dbReference>
<evidence type="ECO:0008006" key="4">
    <source>
        <dbReference type="Google" id="ProtNLM"/>
    </source>
</evidence>
<reference evidence="2 3" key="1">
    <citation type="journal article" date="2018" name="Nat. Biotechnol.">
        <title>A standardized bacterial taxonomy based on genome phylogeny substantially revises the tree of life.</title>
        <authorList>
            <person name="Parks D.H."/>
            <person name="Chuvochina M."/>
            <person name="Waite D.W."/>
            <person name="Rinke C."/>
            <person name="Skarshewski A."/>
            <person name="Chaumeil P.A."/>
            <person name="Hugenholtz P."/>
        </authorList>
    </citation>
    <scope>NUCLEOTIDE SEQUENCE [LARGE SCALE GENOMIC DNA]</scope>
    <source>
        <strain evidence="2">UBA8844</strain>
    </source>
</reference>
<dbReference type="AlphaFoldDB" id="A0A3D4VBJ3"/>
<comment type="caution">
    <text evidence="2">The sequence shown here is derived from an EMBL/GenBank/DDBJ whole genome shotgun (WGS) entry which is preliminary data.</text>
</comment>
<protein>
    <recommendedName>
        <fullName evidence="4">Outer membrane protein beta-barrel domain-containing protein</fullName>
    </recommendedName>
</protein>
<evidence type="ECO:0000313" key="3">
    <source>
        <dbReference type="Proteomes" id="UP000264071"/>
    </source>
</evidence>
<feature type="signal peptide" evidence="1">
    <location>
        <begin position="1"/>
        <end position="28"/>
    </location>
</feature>
<proteinExistence type="predicted"/>
<evidence type="ECO:0000313" key="2">
    <source>
        <dbReference type="EMBL" id="HCT57988.1"/>
    </source>
</evidence>
<organism evidence="2 3">
    <name type="scientific">Gemmatimonas aurantiaca</name>
    <dbReference type="NCBI Taxonomy" id="173480"/>
    <lineage>
        <taxon>Bacteria</taxon>
        <taxon>Pseudomonadati</taxon>
        <taxon>Gemmatimonadota</taxon>
        <taxon>Gemmatimonadia</taxon>
        <taxon>Gemmatimonadales</taxon>
        <taxon>Gemmatimonadaceae</taxon>
        <taxon>Gemmatimonas</taxon>
    </lineage>
</organism>
<sequence length="174" mass="19054">MIPNSLRQRGRILLLAVLCLGPWNSAQAQEPASPPWLVGVSLGIPRAYGQSVSAAALASMHWTHYRPNRLTFDGSLGIMPRHLGEGGLALAVRPALAIPIKFTNDLLLMPVLGGTLGSLSWPRSTGSTVGYHTGLAVMLFEPERFGLRLGVTRHEFRKNREPVWLFEVGLTRRP</sequence>